<feature type="transmembrane region" description="Helical" evidence="1">
    <location>
        <begin position="303"/>
        <end position="323"/>
    </location>
</feature>
<protein>
    <submittedName>
        <fullName evidence="3">Acyltransferase family protein</fullName>
    </submittedName>
</protein>
<dbReference type="GO" id="GO:0016747">
    <property type="term" value="F:acyltransferase activity, transferring groups other than amino-acyl groups"/>
    <property type="evidence" value="ECO:0007669"/>
    <property type="project" value="InterPro"/>
</dbReference>
<feature type="transmembrane region" description="Helical" evidence="1">
    <location>
        <begin position="189"/>
        <end position="206"/>
    </location>
</feature>
<dbReference type="EMBL" id="FQXZ01000005">
    <property type="protein sequence ID" value="SHH71096.1"/>
    <property type="molecule type" value="Genomic_DNA"/>
</dbReference>
<evidence type="ECO:0000313" key="3">
    <source>
        <dbReference type="EMBL" id="SHH71096.1"/>
    </source>
</evidence>
<feature type="transmembrane region" description="Helical" evidence="1">
    <location>
        <begin position="87"/>
        <end position="110"/>
    </location>
</feature>
<dbReference type="AlphaFoldDB" id="A0A1M5V797"/>
<organism evidence="3 4">
    <name type="scientific">Vibrio aerogenes CECT 7868</name>
    <dbReference type="NCBI Taxonomy" id="1216006"/>
    <lineage>
        <taxon>Bacteria</taxon>
        <taxon>Pseudomonadati</taxon>
        <taxon>Pseudomonadota</taxon>
        <taxon>Gammaproteobacteria</taxon>
        <taxon>Vibrionales</taxon>
        <taxon>Vibrionaceae</taxon>
        <taxon>Vibrio</taxon>
    </lineage>
</organism>
<keyword evidence="1" id="KW-0812">Transmembrane</keyword>
<dbReference type="OrthoDB" id="9767863at2"/>
<proteinExistence type="predicted"/>
<dbReference type="GO" id="GO:0000271">
    <property type="term" value="P:polysaccharide biosynthetic process"/>
    <property type="evidence" value="ECO:0007669"/>
    <property type="project" value="TreeGrafter"/>
</dbReference>
<keyword evidence="1" id="KW-0472">Membrane</keyword>
<dbReference type="STRING" id="1216006.VA7868_00292"/>
<gene>
    <name evidence="3" type="ORF">VA7868_00292</name>
</gene>
<keyword evidence="1" id="KW-1133">Transmembrane helix</keyword>
<feature type="transmembrane region" description="Helical" evidence="1">
    <location>
        <begin position="329"/>
        <end position="349"/>
    </location>
</feature>
<evidence type="ECO:0000256" key="1">
    <source>
        <dbReference type="SAM" id="Phobius"/>
    </source>
</evidence>
<feature type="transmembrane region" description="Helical" evidence="1">
    <location>
        <begin position="161"/>
        <end position="177"/>
    </location>
</feature>
<dbReference type="PANTHER" id="PTHR23028">
    <property type="entry name" value="ACETYLTRANSFERASE"/>
    <property type="match status" value="1"/>
</dbReference>
<dbReference type="Pfam" id="PF01757">
    <property type="entry name" value="Acyl_transf_3"/>
    <property type="match status" value="1"/>
</dbReference>
<dbReference type="PANTHER" id="PTHR23028:SF53">
    <property type="entry name" value="ACYL_TRANSF_3 DOMAIN-CONTAINING PROTEIN"/>
    <property type="match status" value="1"/>
</dbReference>
<evidence type="ECO:0000259" key="2">
    <source>
        <dbReference type="Pfam" id="PF01757"/>
    </source>
</evidence>
<feature type="transmembrane region" description="Helical" evidence="1">
    <location>
        <begin position="272"/>
        <end position="291"/>
    </location>
</feature>
<keyword evidence="3" id="KW-0012">Acyltransferase</keyword>
<keyword evidence="4" id="KW-1185">Reference proteome</keyword>
<accession>A0A1M5V797</accession>
<dbReference type="InterPro" id="IPR050879">
    <property type="entry name" value="Acyltransferase_3"/>
</dbReference>
<keyword evidence="3" id="KW-0808">Transferase</keyword>
<name>A0A1M5V797_9VIBR</name>
<sequence>MTHLLADYTRHKDNNFNLIRFIAASLVLFSHGFALTGHAEPLSTSLHMTWGSIAVDIFFITSGFLITGSYLNRNHLLHFTAARFLRIYPALLAAIGFCIVTGAMLTPLSLPDYLANGQTHEFILKNMTLFSGAGFLLPGVFTDLPFPYVVNASLWTLPYEVWMYAILALLMIMTTMLNRYISFLSMKRVFLVVASVAIMTHIVHHFLPAAPAAPASSSAPPVIENFIRMFSMFFAGAALYIWRDKIYLSATWLYGGLCVLLLCAFWQQDVFFVIYCLILPLLLLMLAYLPNGRIRSFNRFGDYSYGIYIYAFPVQQLIATWLPGVSVPVMAGLSFVLTLMLAMISWHLIEKKALRMKMNAQPARPLQNT</sequence>
<feature type="domain" description="Acyltransferase 3" evidence="2">
    <location>
        <begin position="14"/>
        <end position="345"/>
    </location>
</feature>
<dbReference type="Proteomes" id="UP000184608">
    <property type="component" value="Unassembled WGS sequence"/>
</dbReference>
<dbReference type="InterPro" id="IPR002656">
    <property type="entry name" value="Acyl_transf_3_dom"/>
</dbReference>
<dbReference type="GO" id="GO:0016020">
    <property type="term" value="C:membrane"/>
    <property type="evidence" value="ECO:0007669"/>
    <property type="project" value="TreeGrafter"/>
</dbReference>
<reference evidence="3 4" key="1">
    <citation type="submission" date="2016-11" db="EMBL/GenBank/DDBJ databases">
        <authorList>
            <person name="Jaros S."/>
            <person name="Januszkiewicz K."/>
            <person name="Wedrychowicz H."/>
        </authorList>
    </citation>
    <scope>NUCLEOTIDE SEQUENCE [LARGE SCALE GENOMIC DNA]</scope>
    <source>
        <strain evidence="3 4">CECT 7868</strain>
    </source>
</reference>
<feature type="transmembrane region" description="Helical" evidence="1">
    <location>
        <begin position="18"/>
        <end position="36"/>
    </location>
</feature>
<evidence type="ECO:0000313" key="4">
    <source>
        <dbReference type="Proteomes" id="UP000184608"/>
    </source>
</evidence>
<feature type="transmembrane region" description="Helical" evidence="1">
    <location>
        <begin position="48"/>
        <end position="67"/>
    </location>
</feature>
<feature type="transmembrane region" description="Helical" evidence="1">
    <location>
        <begin position="226"/>
        <end position="242"/>
    </location>
</feature>
<feature type="transmembrane region" description="Helical" evidence="1">
    <location>
        <begin position="247"/>
        <end position="266"/>
    </location>
</feature>
<dbReference type="RefSeq" id="WP_073602078.1">
    <property type="nucleotide sequence ID" value="NZ_FQXZ01000005.1"/>
</dbReference>